<keyword evidence="2" id="KW-1185">Reference proteome</keyword>
<evidence type="ECO:0000313" key="1">
    <source>
        <dbReference type="EMBL" id="PBK87195.1"/>
    </source>
</evidence>
<dbReference type="AlphaFoldDB" id="A0A2H3CW10"/>
<dbReference type="InParanoid" id="A0A2H3CW10"/>
<proteinExistence type="predicted"/>
<dbReference type="Proteomes" id="UP000217790">
    <property type="component" value="Unassembled WGS sequence"/>
</dbReference>
<organism evidence="1 2">
    <name type="scientific">Armillaria gallica</name>
    <name type="common">Bulbous honey fungus</name>
    <name type="synonym">Armillaria bulbosa</name>
    <dbReference type="NCBI Taxonomy" id="47427"/>
    <lineage>
        <taxon>Eukaryota</taxon>
        <taxon>Fungi</taxon>
        <taxon>Dikarya</taxon>
        <taxon>Basidiomycota</taxon>
        <taxon>Agaricomycotina</taxon>
        <taxon>Agaricomycetes</taxon>
        <taxon>Agaricomycetidae</taxon>
        <taxon>Agaricales</taxon>
        <taxon>Marasmiineae</taxon>
        <taxon>Physalacriaceae</taxon>
        <taxon>Armillaria</taxon>
    </lineage>
</organism>
<accession>A0A2H3CW10</accession>
<dbReference type="OrthoDB" id="10523641at2759"/>
<gene>
    <name evidence="1" type="ORF">ARMGADRAFT_468896</name>
</gene>
<reference evidence="2" key="1">
    <citation type="journal article" date="2017" name="Nat. Ecol. Evol.">
        <title>Genome expansion and lineage-specific genetic innovations in the forest pathogenic fungi Armillaria.</title>
        <authorList>
            <person name="Sipos G."/>
            <person name="Prasanna A.N."/>
            <person name="Walter M.C."/>
            <person name="O'Connor E."/>
            <person name="Balint B."/>
            <person name="Krizsan K."/>
            <person name="Kiss B."/>
            <person name="Hess J."/>
            <person name="Varga T."/>
            <person name="Slot J."/>
            <person name="Riley R."/>
            <person name="Boka B."/>
            <person name="Rigling D."/>
            <person name="Barry K."/>
            <person name="Lee J."/>
            <person name="Mihaltcheva S."/>
            <person name="LaButti K."/>
            <person name="Lipzen A."/>
            <person name="Waldron R."/>
            <person name="Moloney N.M."/>
            <person name="Sperisen C."/>
            <person name="Kredics L."/>
            <person name="Vagvoelgyi C."/>
            <person name="Patrignani A."/>
            <person name="Fitzpatrick D."/>
            <person name="Nagy I."/>
            <person name="Doyle S."/>
            <person name="Anderson J.B."/>
            <person name="Grigoriev I.V."/>
            <person name="Gueldener U."/>
            <person name="Muensterkoetter M."/>
            <person name="Nagy L.G."/>
        </authorList>
    </citation>
    <scope>NUCLEOTIDE SEQUENCE [LARGE SCALE GENOMIC DNA]</scope>
    <source>
        <strain evidence="2">Ar21-2</strain>
    </source>
</reference>
<sequence length="138" mass="15724">MTSSAVAGPAPFASGVLCGHASLFFRVYANPLSVDDITAIGIQAKRYMRTRWDFVSTGDAIVQDETRRNKERLLACLNQLMELHTRGPSGRHPNVYRNTIQDQMCDFYSRFGATCVKFRRYLRGTRVSFSINHQLVFR</sequence>
<name>A0A2H3CW10_ARMGA</name>
<protein>
    <submittedName>
        <fullName evidence="1">Uncharacterized protein</fullName>
    </submittedName>
</protein>
<dbReference type="EMBL" id="KZ293680">
    <property type="protein sequence ID" value="PBK87195.1"/>
    <property type="molecule type" value="Genomic_DNA"/>
</dbReference>
<evidence type="ECO:0000313" key="2">
    <source>
        <dbReference type="Proteomes" id="UP000217790"/>
    </source>
</evidence>